<organism evidence="13 14">
    <name type="scientific">Acetilactobacillus jinshanensis</name>
    <dbReference type="NCBI Taxonomy" id="1720083"/>
    <lineage>
        <taxon>Bacteria</taxon>
        <taxon>Bacillati</taxon>
        <taxon>Bacillota</taxon>
        <taxon>Bacilli</taxon>
        <taxon>Lactobacillales</taxon>
        <taxon>Lactobacillaceae</taxon>
        <taxon>Acetilactobacillus</taxon>
    </lineage>
</organism>
<keyword evidence="4 11" id="KW-0138">CF(0)</keyword>
<dbReference type="InterPro" id="IPR045082">
    <property type="entry name" value="ATP_syn_F0_a_bact/chloroplast"/>
</dbReference>
<dbReference type="Proteomes" id="UP000294321">
    <property type="component" value="Chromosome"/>
</dbReference>
<dbReference type="AlphaFoldDB" id="A0A4V1ALU1"/>
<accession>A0A4V1ALU1</accession>
<evidence type="ECO:0000256" key="2">
    <source>
        <dbReference type="ARBA" id="ARBA00006810"/>
    </source>
</evidence>
<feature type="transmembrane region" description="Helical" evidence="11">
    <location>
        <begin position="174"/>
        <end position="197"/>
    </location>
</feature>
<comment type="subcellular location">
    <subcellularLocation>
        <location evidence="11 12">Cell membrane</location>
        <topology evidence="11 12">Multi-pass membrane protein</topology>
    </subcellularLocation>
    <subcellularLocation>
        <location evidence="1">Membrane</location>
        <topology evidence="1">Multi-pass membrane protein</topology>
    </subcellularLocation>
</comment>
<dbReference type="SUPFAM" id="SSF81336">
    <property type="entry name" value="F1F0 ATP synthase subunit A"/>
    <property type="match status" value="1"/>
</dbReference>
<protein>
    <recommendedName>
        <fullName evidence="11 12">ATP synthase subunit a</fullName>
    </recommendedName>
    <alternativeName>
        <fullName evidence="11">ATP synthase F0 sector subunit a</fullName>
    </alternativeName>
    <alternativeName>
        <fullName evidence="11">F-ATPase subunit 6</fullName>
    </alternativeName>
</protein>
<dbReference type="PRINTS" id="PR00123">
    <property type="entry name" value="ATPASEA"/>
</dbReference>
<keyword evidence="3 11" id="KW-0813">Transport</keyword>
<proteinExistence type="inferred from homology"/>
<evidence type="ECO:0000313" key="13">
    <source>
        <dbReference type="EMBL" id="QBP18779.1"/>
    </source>
</evidence>
<evidence type="ECO:0000256" key="8">
    <source>
        <dbReference type="ARBA" id="ARBA00023065"/>
    </source>
</evidence>
<dbReference type="NCBIfam" id="NF004479">
    <property type="entry name" value="PRK05815.1-4"/>
    <property type="match status" value="1"/>
</dbReference>
<sequence>MVYINNQARRKEVTSLAGENSTFLGEHISVIKVFGLTFNVGNLVAGTLAAAIVFFVVLALSRNLKVKPTSIKQNIIEWMAGFTNGMVKDTMNGDDAPKFSLYAFTLFFFIFFANQLGMLLQVRLPNGVTYIKSPTADPIVTLTLALMTLMMAHFAGIMKFGFKKYFSHTYFQPFKVWLPLSVFGEFTNFLTLGLRLFGNIFAGELLLKTIGNFAFSHGIWTLIAGAPLGIIWQGFSVFIGSIQAFVFVILSSVYISQKLSD</sequence>
<keyword evidence="9 11" id="KW-0472">Membrane</keyword>
<gene>
    <name evidence="11 13" type="primary">atpB</name>
    <name evidence="13" type="ORF">ELX58_06630</name>
</gene>
<dbReference type="GO" id="GO:0005886">
    <property type="term" value="C:plasma membrane"/>
    <property type="evidence" value="ECO:0007669"/>
    <property type="project" value="UniProtKB-SubCell"/>
</dbReference>
<feature type="transmembrane region" description="Helical" evidence="11">
    <location>
        <begin position="230"/>
        <end position="255"/>
    </location>
</feature>
<dbReference type="GO" id="GO:0042777">
    <property type="term" value="P:proton motive force-driven plasma membrane ATP synthesis"/>
    <property type="evidence" value="ECO:0007669"/>
    <property type="project" value="TreeGrafter"/>
</dbReference>
<feature type="transmembrane region" description="Helical" evidence="11">
    <location>
        <begin position="139"/>
        <end position="162"/>
    </location>
</feature>
<evidence type="ECO:0000256" key="1">
    <source>
        <dbReference type="ARBA" id="ARBA00004141"/>
    </source>
</evidence>
<dbReference type="EMBL" id="CP034726">
    <property type="protein sequence ID" value="QBP18779.1"/>
    <property type="molecule type" value="Genomic_DNA"/>
</dbReference>
<keyword evidence="14" id="KW-1185">Reference proteome</keyword>
<dbReference type="KEGG" id="lji:ELX58_06630"/>
<dbReference type="InterPro" id="IPR000568">
    <property type="entry name" value="ATP_synth_F0_asu"/>
</dbReference>
<evidence type="ECO:0000256" key="9">
    <source>
        <dbReference type="ARBA" id="ARBA00023136"/>
    </source>
</evidence>
<dbReference type="InterPro" id="IPR035908">
    <property type="entry name" value="F0_ATP_A_sf"/>
</dbReference>
<dbReference type="NCBIfam" id="TIGR01131">
    <property type="entry name" value="ATP_synt_6_or_A"/>
    <property type="match status" value="1"/>
</dbReference>
<dbReference type="PANTHER" id="PTHR42823">
    <property type="entry name" value="ATP SYNTHASE SUBUNIT A, CHLOROPLASTIC"/>
    <property type="match status" value="1"/>
</dbReference>
<name>A0A4V1ALU1_9LACO</name>
<dbReference type="PROSITE" id="PS00449">
    <property type="entry name" value="ATPASE_A"/>
    <property type="match status" value="1"/>
</dbReference>
<dbReference type="InterPro" id="IPR023011">
    <property type="entry name" value="ATP_synth_F0_asu_AS"/>
</dbReference>
<feature type="transmembrane region" description="Helical" evidence="11">
    <location>
        <begin position="40"/>
        <end position="60"/>
    </location>
</feature>
<dbReference type="HAMAP" id="MF_01393">
    <property type="entry name" value="ATP_synth_a_bact"/>
    <property type="match status" value="1"/>
</dbReference>
<dbReference type="OrthoDB" id="9789241at2"/>
<evidence type="ECO:0000256" key="12">
    <source>
        <dbReference type="RuleBase" id="RU000483"/>
    </source>
</evidence>
<keyword evidence="6 11" id="KW-0375">Hydrogen ion transport</keyword>
<evidence type="ECO:0000256" key="4">
    <source>
        <dbReference type="ARBA" id="ARBA00022547"/>
    </source>
</evidence>
<keyword evidence="11" id="KW-1003">Cell membrane</keyword>
<evidence type="ECO:0000256" key="5">
    <source>
        <dbReference type="ARBA" id="ARBA00022692"/>
    </source>
</evidence>
<keyword evidence="8 11" id="KW-0406">Ion transport</keyword>
<evidence type="ECO:0000256" key="6">
    <source>
        <dbReference type="ARBA" id="ARBA00022781"/>
    </source>
</evidence>
<evidence type="ECO:0000256" key="7">
    <source>
        <dbReference type="ARBA" id="ARBA00022989"/>
    </source>
</evidence>
<dbReference type="PANTHER" id="PTHR42823:SF3">
    <property type="entry name" value="ATP SYNTHASE SUBUNIT A, CHLOROPLASTIC"/>
    <property type="match status" value="1"/>
</dbReference>
<evidence type="ECO:0000256" key="10">
    <source>
        <dbReference type="ARBA" id="ARBA00023310"/>
    </source>
</evidence>
<evidence type="ECO:0000256" key="11">
    <source>
        <dbReference type="HAMAP-Rule" id="MF_01393"/>
    </source>
</evidence>
<dbReference type="CDD" id="cd00310">
    <property type="entry name" value="ATP-synt_Fo_a_6"/>
    <property type="match status" value="1"/>
</dbReference>
<comment type="function">
    <text evidence="11 12">Key component of the proton channel; it plays a direct role in the translocation of protons across the membrane.</text>
</comment>
<feature type="transmembrane region" description="Helical" evidence="11">
    <location>
        <begin position="99"/>
        <end position="119"/>
    </location>
</feature>
<keyword evidence="7 11" id="KW-1133">Transmembrane helix</keyword>
<keyword evidence="5 11" id="KW-0812">Transmembrane</keyword>
<evidence type="ECO:0000256" key="3">
    <source>
        <dbReference type="ARBA" id="ARBA00022448"/>
    </source>
</evidence>
<dbReference type="Gene3D" id="1.20.120.220">
    <property type="entry name" value="ATP synthase, F0 complex, subunit A"/>
    <property type="match status" value="1"/>
</dbReference>
<comment type="similarity">
    <text evidence="2 11 12">Belongs to the ATPase A chain family.</text>
</comment>
<dbReference type="GO" id="GO:0046933">
    <property type="term" value="F:proton-transporting ATP synthase activity, rotational mechanism"/>
    <property type="evidence" value="ECO:0007669"/>
    <property type="project" value="UniProtKB-UniRule"/>
</dbReference>
<keyword evidence="10 11" id="KW-0066">ATP synthesis</keyword>
<dbReference type="GO" id="GO:0045259">
    <property type="term" value="C:proton-transporting ATP synthase complex"/>
    <property type="evidence" value="ECO:0007669"/>
    <property type="project" value="UniProtKB-KW"/>
</dbReference>
<reference evidence="14" key="1">
    <citation type="submission" date="2018-12" db="EMBL/GenBank/DDBJ databases">
        <title>A new species of lactobacillus.</title>
        <authorList>
            <person name="Jian Y."/>
            <person name="Xin L."/>
            <person name="Hong Z.J."/>
            <person name="Ming L.Z."/>
            <person name="Hong X.Z."/>
        </authorList>
    </citation>
    <scope>NUCLEOTIDE SEQUENCE [LARGE SCALE GENOMIC DNA]</scope>
    <source>
        <strain evidence="14">HSLZ-75</strain>
    </source>
</reference>
<dbReference type="Pfam" id="PF00119">
    <property type="entry name" value="ATP-synt_A"/>
    <property type="match status" value="1"/>
</dbReference>
<evidence type="ECO:0000313" key="14">
    <source>
        <dbReference type="Proteomes" id="UP000294321"/>
    </source>
</evidence>